<evidence type="ECO:0000256" key="3">
    <source>
        <dbReference type="ARBA" id="ARBA00022737"/>
    </source>
</evidence>
<dbReference type="GO" id="GO:0003700">
    <property type="term" value="F:DNA-binding transcription factor activity"/>
    <property type="evidence" value="ECO:0007669"/>
    <property type="project" value="UniProtKB-ARBA"/>
</dbReference>
<reference evidence="10" key="1">
    <citation type="submission" date="2025-08" db="UniProtKB">
        <authorList>
            <consortium name="Ensembl"/>
        </authorList>
    </citation>
    <scope>IDENTIFICATION</scope>
</reference>
<keyword evidence="5" id="KW-0862">Zinc</keyword>
<evidence type="ECO:0000259" key="9">
    <source>
        <dbReference type="PROSITE" id="PS50157"/>
    </source>
</evidence>
<dbReference type="SMART" id="SM00355">
    <property type="entry name" value="ZnF_C2H2"/>
    <property type="match status" value="5"/>
</dbReference>
<keyword evidence="2" id="KW-0479">Metal-binding</keyword>
<feature type="compositionally biased region" description="Polar residues" evidence="8">
    <location>
        <begin position="17"/>
        <end position="27"/>
    </location>
</feature>
<evidence type="ECO:0000256" key="1">
    <source>
        <dbReference type="ARBA" id="ARBA00004123"/>
    </source>
</evidence>
<dbReference type="Pfam" id="PF00096">
    <property type="entry name" value="zf-C2H2"/>
    <property type="match status" value="5"/>
</dbReference>
<feature type="domain" description="C2H2-type" evidence="9">
    <location>
        <begin position="217"/>
        <end position="244"/>
    </location>
</feature>
<evidence type="ECO:0000256" key="7">
    <source>
        <dbReference type="PROSITE-ProRule" id="PRU00042"/>
    </source>
</evidence>
<feature type="domain" description="C2H2-type" evidence="9">
    <location>
        <begin position="113"/>
        <end position="140"/>
    </location>
</feature>
<evidence type="ECO:0000256" key="5">
    <source>
        <dbReference type="ARBA" id="ARBA00022833"/>
    </source>
</evidence>
<protein>
    <recommendedName>
        <fullName evidence="9">C2H2-type domain-containing protein</fullName>
    </recommendedName>
</protein>
<dbReference type="AlphaFoldDB" id="A0A8D2LB32"/>
<keyword evidence="4 7" id="KW-0863">Zinc-finger</keyword>
<dbReference type="PANTHER" id="PTHR16515:SF57">
    <property type="entry name" value="ZINC FINGER PROTEIN 154-LIKE"/>
    <property type="match status" value="1"/>
</dbReference>
<evidence type="ECO:0000256" key="2">
    <source>
        <dbReference type="ARBA" id="ARBA00022723"/>
    </source>
</evidence>
<keyword evidence="11" id="KW-1185">Reference proteome</keyword>
<dbReference type="GO" id="GO:0045892">
    <property type="term" value="P:negative regulation of DNA-templated transcription"/>
    <property type="evidence" value="ECO:0007669"/>
    <property type="project" value="UniProtKB-ARBA"/>
</dbReference>
<feature type="region of interest" description="Disordered" evidence="8">
    <location>
        <begin position="1"/>
        <end position="28"/>
    </location>
</feature>
<proteinExistence type="predicted"/>
<reference evidence="10" key="2">
    <citation type="submission" date="2025-09" db="UniProtKB">
        <authorList>
            <consortium name="Ensembl"/>
        </authorList>
    </citation>
    <scope>IDENTIFICATION</scope>
</reference>
<sequence length="266" mass="30120">MGIYAASAGDSERQVKRNTSGRSQQAGSELPVLLGTLLGQAGSLESRCEPLQEHRVEPTDRWDEATLCSEGVYETVVRLEEHGHWCLECGESFQDALELVRHQKTAHTGRKRPECPECGKTFRDLSHVLRHQTVHTGEKPYACSECGQGFTQKPALNRHRRKHLEDTGLMGFETAVKPPKIHTGGRKRPECLECGKSFRDVSQVLRHQTVHTGERPYSCMECGQSFTQKPALNRHKRKHLEDPHHPGTGRPQDPFHLCFAIHFHRL</sequence>
<dbReference type="PROSITE" id="PS00028">
    <property type="entry name" value="ZINC_FINGER_C2H2_1"/>
    <property type="match status" value="5"/>
</dbReference>
<keyword evidence="6" id="KW-0539">Nucleus</keyword>
<dbReference type="Ensembl" id="ENSVKKT00000020187.1">
    <property type="protein sequence ID" value="ENSVKKP00000019702.1"/>
    <property type="gene ID" value="ENSVKKG00000013339.1"/>
</dbReference>
<dbReference type="SUPFAM" id="SSF57667">
    <property type="entry name" value="beta-beta-alpha zinc fingers"/>
    <property type="match status" value="3"/>
</dbReference>
<dbReference type="PANTHER" id="PTHR16515">
    <property type="entry name" value="PR DOMAIN ZINC FINGER PROTEIN"/>
    <property type="match status" value="1"/>
</dbReference>
<evidence type="ECO:0000313" key="11">
    <source>
        <dbReference type="Proteomes" id="UP000694545"/>
    </source>
</evidence>
<name>A0A8D2LB32_VARKO</name>
<dbReference type="InterPro" id="IPR036236">
    <property type="entry name" value="Znf_C2H2_sf"/>
</dbReference>
<dbReference type="GO" id="GO:0003677">
    <property type="term" value="F:DNA binding"/>
    <property type="evidence" value="ECO:0007669"/>
    <property type="project" value="UniProtKB-KW"/>
</dbReference>
<feature type="domain" description="C2H2-type" evidence="9">
    <location>
        <begin position="189"/>
        <end position="216"/>
    </location>
</feature>
<dbReference type="Proteomes" id="UP000694545">
    <property type="component" value="Unplaced"/>
</dbReference>
<evidence type="ECO:0000256" key="6">
    <source>
        <dbReference type="ARBA" id="ARBA00023242"/>
    </source>
</evidence>
<accession>A0A8D2LB32</accession>
<dbReference type="PROSITE" id="PS50157">
    <property type="entry name" value="ZINC_FINGER_C2H2_2"/>
    <property type="match status" value="5"/>
</dbReference>
<feature type="domain" description="C2H2-type" evidence="9">
    <location>
        <begin position="84"/>
        <end position="112"/>
    </location>
</feature>
<dbReference type="GO" id="GO:0005634">
    <property type="term" value="C:nucleus"/>
    <property type="evidence" value="ECO:0007669"/>
    <property type="project" value="UniProtKB-SubCell"/>
</dbReference>
<dbReference type="GO" id="GO:0042802">
    <property type="term" value="F:identical protein binding"/>
    <property type="evidence" value="ECO:0007669"/>
    <property type="project" value="UniProtKB-ARBA"/>
</dbReference>
<dbReference type="InterPro" id="IPR050331">
    <property type="entry name" value="Zinc_finger"/>
</dbReference>
<keyword evidence="3" id="KW-0677">Repeat</keyword>
<dbReference type="GO" id="GO:0008270">
    <property type="term" value="F:zinc ion binding"/>
    <property type="evidence" value="ECO:0007669"/>
    <property type="project" value="UniProtKB-KW"/>
</dbReference>
<evidence type="ECO:0000256" key="4">
    <source>
        <dbReference type="ARBA" id="ARBA00022771"/>
    </source>
</evidence>
<dbReference type="Gene3D" id="3.30.160.60">
    <property type="entry name" value="Classic Zinc Finger"/>
    <property type="match status" value="5"/>
</dbReference>
<comment type="subcellular location">
    <subcellularLocation>
        <location evidence="1">Nucleus</location>
    </subcellularLocation>
</comment>
<dbReference type="InterPro" id="IPR013087">
    <property type="entry name" value="Znf_C2H2_type"/>
</dbReference>
<evidence type="ECO:0000256" key="8">
    <source>
        <dbReference type="SAM" id="MobiDB-lite"/>
    </source>
</evidence>
<feature type="domain" description="C2H2-type" evidence="9">
    <location>
        <begin position="141"/>
        <end position="168"/>
    </location>
</feature>
<organism evidence="10 11">
    <name type="scientific">Varanus komodoensis</name>
    <name type="common">Komodo dragon</name>
    <dbReference type="NCBI Taxonomy" id="61221"/>
    <lineage>
        <taxon>Eukaryota</taxon>
        <taxon>Metazoa</taxon>
        <taxon>Chordata</taxon>
        <taxon>Craniata</taxon>
        <taxon>Vertebrata</taxon>
        <taxon>Euteleostomi</taxon>
        <taxon>Lepidosauria</taxon>
        <taxon>Squamata</taxon>
        <taxon>Bifurcata</taxon>
        <taxon>Unidentata</taxon>
        <taxon>Episquamata</taxon>
        <taxon>Toxicofera</taxon>
        <taxon>Anguimorpha</taxon>
        <taxon>Paleoanguimorpha</taxon>
        <taxon>Varanoidea</taxon>
        <taxon>Varanidae</taxon>
        <taxon>Varanus</taxon>
    </lineage>
</organism>
<evidence type="ECO:0000313" key="10">
    <source>
        <dbReference type="Ensembl" id="ENSVKKP00000019702.1"/>
    </source>
</evidence>